<evidence type="ECO:0000313" key="2">
    <source>
        <dbReference type="Proteomes" id="UP001236507"/>
    </source>
</evidence>
<dbReference type="Proteomes" id="UP001236507">
    <property type="component" value="Unassembled WGS sequence"/>
</dbReference>
<sequence length="151" mass="17835">MELKELYNKFINDGYNNFYIDGIGGPRLDDVHCLGFDNQIWTVYYIERGQKSNPIFSTNDKDAAIKFYSDVVSTIEHWHLIAFTRSTQILSDYQQTLEKMNVKTIQNDIPDFSKSGDRVYRLFVVNRDIFVAKEQLDNIPYFDNDLKKYSY</sequence>
<organism evidence="1 2">
    <name type="scientific">Flectobacillus roseus</name>
    <dbReference type="NCBI Taxonomy" id="502259"/>
    <lineage>
        <taxon>Bacteria</taxon>
        <taxon>Pseudomonadati</taxon>
        <taxon>Bacteroidota</taxon>
        <taxon>Cytophagia</taxon>
        <taxon>Cytophagales</taxon>
        <taxon>Flectobacillaceae</taxon>
        <taxon>Flectobacillus</taxon>
    </lineage>
</organism>
<evidence type="ECO:0000313" key="1">
    <source>
        <dbReference type="EMBL" id="MDI9862320.1"/>
    </source>
</evidence>
<gene>
    <name evidence="1" type="ORF">QM524_24060</name>
</gene>
<keyword evidence="2" id="KW-1185">Reference proteome</keyword>
<reference evidence="1 2" key="1">
    <citation type="submission" date="2023-05" db="EMBL/GenBank/DDBJ databases">
        <title>Novel species of genus Flectobacillus isolated from stream in China.</title>
        <authorList>
            <person name="Lu H."/>
        </authorList>
    </citation>
    <scope>NUCLEOTIDE SEQUENCE [LARGE SCALE GENOMIC DNA]</scope>
    <source>
        <strain evidence="1 2">KCTC 42575</strain>
    </source>
</reference>
<dbReference type="EMBL" id="JASHIF010000027">
    <property type="protein sequence ID" value="MDI9862320.1"/>
    <property type="molecule type" value="Genomic_DNA"/>
</dbReference>
<protein>
    <submittedName>
        <fullName evidence="1">Uncharacterized protein</fullName>
    </submittedName>
</protein>
<name>A0ABT6YFH2_9BACT</name>
<dbReference type="RefSeq" id="WP_283346588.1">
    <property type="nucleotide sequence ID" value="NZ_JASHIF010000027.1"/>
</dbReference>
<proteinExistence type="predicted"/>
<accession>A0ABT6YFH2</accession>
<comment type="caution">
    <text evidence="1">The sequence shown here is derived from an EMBL/GenBank/DDBJ whole genome shotgun (WGS) entry which is preliminary data.</text>
</comment>